<comment type="function">
    <text evidence="7 8">Plays a role in the regulation of phosphate uptake.</text>
</comment>
<accession>A0A1N7RSP3</accession>
<dbReference type="InterPro" id="IPR026022">
    <property type="entry name" value="PhoU_dom"/>
</dbReference>
<keyword evidence="4 8" id="KW-0813">Transport</keyword>
<comment type="subcellular location">
    <subcellularLocation>
        <location evidence="1 8">Cytoplasm</location>
    </subcellularLocation>
</comment>
<protein>
    <recommendedName>
        <fullName evidence="8">Phosphate-specific transport system accessory protein PhoU</fullName>
    </recommendedName>
</protein>
<gene>
    <name evidence="10" type="primary">phoU</name>
    <name evidence="10" type="ORF">BN2476_160048</name>
</gene>
<dbReference type="GO" id="GO:0030643">
    <property type="term" value="P:intracellular phosphate ion homeostasis"/>
    <property type="evidence" value="ECO:0007669"/>
    <property type="project" value="InterPro"/>
</dbReference>
<dbReference type="RefSeq" id="WP_087733510.1">
    <property type="nucleotide sequence ID" value="NZ_CYGY02000016.1"/>
</dbReference>
<dbReference type="InterPro" id="IPR028366">
    <property type="entry name" value="PhoU"/>
</dbReference>
<evidence type="ECO:0000256" key="6">
    <source>
        <dbReference type="ARBA" id="ARBA00022592"/>
    </source>
</evidence>
<dbReference type="NCBIfam" id="TIGR02135">
    <property type="entry name" value="phoU_full"/>
    <property type="match status" value="1"/>
</dbReference>
<comment type="subunit">
    <text evidence="3 8">Homodimer.</text>
</comment>
<dbReference type="GO" id="GO:0005737">
    <property type="term" value="C:cytoplasm"/>
    <property type="evidence" value="ECO:0007669"/>
    <property type="project" value="UniProtKB-SubCell"/>
</dbReference>
<keyword evidence="5 8" id="KW-0963">Cytoplasm</keyword>
<evidence type="ECO:0000256" key="7">
    <source>
        <dbReference type="ARBA" id="ARBA00056181"/>
    </source>
</evidence>
<sequence>MPDKHLSSQFDAELNQLSTKLLEMGGLVESQVSLVLELLNAFNASTFSQVIEEEQHLNRLEVEIDDEVNNVIARRQPAARDLRLLMATSKCVTNLERAGDEARKIAKRLRRIHESGVVSVVNIIELRNSGEMALRILRDALDAFARMDIVAAAQIARDDKAIDNEFRAFVRRLVVYLNNAPWAISNGLDYLFVAKAIERIGDHATNIAEFVIYVVKGQDVRHLTVEQLEEEVLRG</sequence>
<dbReference type="Pfam" id="PF01895">
    <property type="entry name" value="PhoU"/>
    <property type="match status" value="2"/>
</dbReference>
<dbReference type="Gene3D" id="1.20.58.220">
    <property type="entry name" value="Phosphate transport system protein phou homolog 2, domain 2"/>
    <property type="match status" value="1"/>
</dbReference>
<dbReference type="SUPFAM" id="SSF109755">
    <property type="entry name" value="PhoU-like"/>
    <property type="match status" value="1"/>
</dbReference>
<dbReference type="EMBL" id="CYGY02000016">
    <property type="protein sequence ID" value="SIT38134.1"/>
    <property type="molecule type" value="Genomic_DNA"/>
</dbReference>
<dbReference type="Proteomes" id="UP000195569">
    <property type="component" value="Unassembled WGS sequence"/>
</dbReference>
<dbReference type="PIRSF" id="PIRSF003107">
    <property type="entry name" value="PhoU"/>
    <property type="match status" value="1"/>
</dbReference>
<dbReference type="FunFam" id="1.20.58.220:FF:000004">
    <property type="entry name" value="Phosphate-specific transport system accessory protein PhoU"/>
    <property type="match status" value="1"/>
</dbReference>
<evidence type="ECO:0000256" key="4">
    <source>
        <dbReference type="ARBA" id="ARBA00022448"/>
    </source>
</evidence>
<dbReference type="GO" id="GO:0045936">
    <property type="term" value="P:negative regulation of phosphate metabolic process"/>
    <property type="evidence" value="ECO:0007669"/>
    <property type="project" value="InterPro"/>
</dbReference>
<evidence type="ECO:0000313" key="10">
    <source>
        <dbReference type="EMBL" id="SIT38134.1"/>
    </source>
</evidence>
<comment type="caution">
    <text evidence="10">The sequence shown here is derived from an EMBL/GenBank/DDBJ whole genome shotgun (WGS) entry which is preliminary data.</text>
</comment>
<dbReference type="OrthoDB" id="9814256at2"/>
<evidence type="ECO:0000256" key="3">
    <source>
        <dbReference type="ARBA" id="ARBA00011738"/>
    </source>
</evidence>
<reference evidence="10" key="1">
    <citation type="submission" date="2016-12" db="EMBL/GenBank/DDBJ databases">
        <authorList>
            <person name="Moulin L."/>
        </authorList>
    </citation>
    <scope>NUCLEOTIDE SEQUENCE [LARGE SCALE GENOMIC DNA]</scope>
    <source>
        <strain evidence="10">STM 7183</strain>
    </source>
</reference>
<comment type="similarity">
    <text evidence="2 8">Belongs to the PhoU family.</text>
</comment>
<evidence type="ECO:0000256" key="2">
    <source>
        <dbReference type="ARBA" id="ARBA00008107"/>
    </source>
</evidence>
<keyword evidence="6 8" id="KW-0592">Phosphate transport</keyword>
<organism evidence="10 11">
    <name type="scientific">Paraburkholderia piptadeniae</name>
    <dbReference type="NCBI Taxonomy" id="1701573"/>
    <lineage>
        <taxon>Bacteria</taxon>
        <taxon>Pseudomonadati</taxon>
        <taxon>Pseudomonadota</taxon>
        <taxon>Betaproteobacteria</taxon>
        <taxon>Burkholderiales</taxon>
        <taxon>Burkholderiaceae</taxon>
        <taxon>Paraburkholderia</taxon>
    </lineage>
</organism>
<evidence type="ECO:0000259" key="9">
    <source>
        <dbReference type="Pfam" id="PF01895"/>
    </source>
</evidence>
<evidence type="ECO:0000256" key="5">
    <source>
        <dbReference type="ARBA" id="ARBA00022490"/>
    </source>
</evidence>
<dbReference type="AlphaFoldDB" id="A0A1N7RSP3"/>
<evidence type="ECO:0000256" key="1">
    <source>
        <dbReference type="ARBA" id="ARBA00004496"/>
    </source>
</evidence>
<evidence type="ECO:0000256" key="8">
    <source>
        <dbReference type="PIRNR" id="PIRNR003107"/>
    </source>
</evidence>
<proteinExistence type="inferred from homology"/>
<feature type="domain" description="PhoU" evidence="9">
    <location>
        <begin position="21"/>
        <end position="108"/>
    </location>
</feature>
<evidence type="ECO:0000313" key="11">
    <source>
        <dbReference type="Proteomes" id="UP000195569"/>
    </source>
</evidence>
<name>A0A1N7RSP3_9BURK</name>
<feature type="domain" description="PhoU" evidence="9">
    <location>
        <begin position="129"/>
        <end position="211"/>
    </location>
</feature>
<dbReference type="PANTHER" id="PTHR42930:SF3">
    <property type="entry name" value="PHOSPHATE-SPECIFIC TRANSPORT SYSTEM ACCESSORY PROTEIN PHOU"/>
    <property type="match status" value="1"/>
</dbReference>
<keyword evidence="11" id="KW-1185">Reference proteome</keyword>
<dbReference type="InterPro" id="IPR038078">
    <property type="entry name" value="PhoU-like_sf"/>
</dbReference>
<dbReference type="PANTHER" id="PTHR42930">
    <property type="entry name" value="PHOSPHATE-SPECIFIC TRANSPORT SYSTEM ACCESSORY PROTEIN PHOU"/>
    <property type="match status" value="1"/>
</dbReference>
<dbReference type="GO" id="GO:0006817">
    <property type="term" value="P:phosphate ion transport"/>
    <property type="evidence" value="ECO:0007669"/>
    <property type="project" value="UniProtKB-KW"/>
</dbReference>